<feature type="transmembrane region" description="Helical" evidence="2">
    <location>
        <begin position="48"/>
        <end position="75"/>
    </location>
</feature>
<dbReference type="OrthoDB" id="290051at2"/>
<feature type="transmembrane region" description="Helical" evidence="2">
    <location>
        <begin position="210"/>
        <end position="225"/>
    </location>
</feature>
<sequence length="411" mass="45784">MFITKLESLRGIAALMVAVSHCLIVFSVNQNEMIWATPLQATQGTQAYITRLLLIPFNGGAAVTVFFVLSGYVLGLSLDRKSKSLGTSIAFWVKRLFRIYPAYLVCLSLVILSIFYFHTYKVYPNTSIWFKAWYRNPITMDNVLANYALQKTNINHVVWTLKVELVISAVFPLAYFVSRSVGTKLNLMFLMLLIFCSLICVVLPGSLYFLYGYVFYLGLMLPTLIEKLNQHIHQKAWNTLFLISIVCLISARSVFSPGNLFCAVLMEAVFATLLIAILADGKTNPLLSRVLDVPLVRKLGQLSYSFYIYHFIILYWLACGLLAVVSPTVTAAYPVMLGLLLAVVSVVISYYVACLSYHWVERPMIKCGAATAVRVSRSSGTVPNVALASQETGSISESGIESPSFSRKTEK</sequence>
<reference evidence="4 5" key="1">
    <citation type="submission" date="2019-02" db="EMBL/GenBank/DDBJ databases">
        <title>Deep-cultivation of Planctomycetes and their phenomic and genomic characterization uncovers novel biology.</title>
        <authorList>
            <person name="Wiegand S."/>
            <person name="Jogler M."/>
            <person name="Boedeker C."/>
            <person name="Pinto D."/>
            <person name="Vollmers J."/>
            <person name="Rivas-Marin E."/>
            <person name="Kohn T."/>
            <person name="Peeters S.H."/>
            <person name="Heuer A."/>
            <person name="Rast P."/>
            <person name="Oberbeckmann S."/>
            <person name="Bunk B."/>
            <person name="Jeske O."/>
            <person name="Meyerdierks A."/>
            <person name="Storesund J.E."/>
            <person name="Kallscheuer N."/>
            <person name="Luecker S."/>
            <person name="Lage O.M."/>
            <person name="Pohl T."/>
            <person name="Merkel B.J."/>
            <person name="Hornburger P."/>
            <person name="Mueller R.-W."/>
            <person name="Bruemmer F."/>
            <person name="Labrenz M."/>
            <person name="Spormann A.M."/>
            <person name="Op den Camp H."/>
            <person name="Overmann J."/>
            <person name="Amann R."/>
            <person name="Jetten M.S.M."/>
            <person name="Mascher T."/>
            <person name="Medema M.H."/>
            <person name="Devos D.P."/>
            <person name="Kaster A.-K."/>
            <person name="Ovreas L."/>
            <person name="Rohde M."/>
            <person name="Galperin M.Y."/>
            <person name="Jogler C."/>
        </authorList>
    </citation>
    <scope>NUCLEOTIDE SEQUENCE [LARGE SCALE GENOMIC DNA]</scope>
    <source>
        <strain evidence="4 5">Pan161</strain>
    </source>
</reference>
<keyword evidence="5" id="KW-1185">Reference proteome</keyword>
<dbReference type="InterPro" id="IPR002656">
    <property type="entry name" value="Acyl_transf_3_dom"/>
</dbReference>
<dbReference type="InterPro" id="IPR050879">
    <property type="entry name" value="Acyltransferase_3"/>
</dbReference>
<feature type="transmembrane region" description="Helical" evidence="2">
    <location>
        <begin position="261"/>
        <end position="279"/>
    </location>
</feature>
<accession>A0A517VGV9</accession>
<protein>
    <submittedName>
        <fullName evidence="4">Acyltransferase family protein</fullName>
    </submittedName>
</protein>
<feature type="transmembrane region" description="Helical" evidence="2">
    <location>
        <begin position="157"/>
        <end position="178"/>
    </location>
</feature>
<keyword evidence="2" id="KW-0472">Membrane</keyword>
<evidence type="ECO:0000256" key="2">
    <source>
        <dbReference type="SAM" id="Phobius"/>
    </source>
</evidence>
<feature type="transmembrane region" description="Helical" evidence="2">
    <location>
        <begin position="185"/>
        <end position="204"/>
    </location>
</feature>
<evidence type="ECO:0000313" key="4">
    <source>
        <dbReference type="EMBL" id="QDT92248.1"/>
    </source>
</evidence>
<keyword evidence="2" id="KW-1133">Transmembrane helix</keyword>
<dbReference type="Proteomes" id="UP000316855">
    <property type="component" value="Chromosome"/>
</dbReference>
<dbReference type="EMBL" id="CP036343">
    <property type="protein sequence ID" value="QDT92248.1"/>
    <property type="molecule type" value="Genomic_DNA"/>
</dbReference>
<feature type="transmembrane region" description="Helical" evidence="2">
    <location>
        <begin position="12"/>
        <end position="28"/>
    </location>
</feature>
<evidence type="ECO:0000256" key="1">
    <source>
        <dbReference type="SAM" id="MobiDB-lite"/>
    </source>
</evidence>
<keyword evidence="4" id="KW-0808">Transferase</keyword>
<dbReference type="Pfam" id="PF01757">
    <property type="entry name" value="Acyl_transf_3"/>
    <property type="match status" value="1"/>
</dbReference>
<dbReference type="AlphaFoldDB" id="A0A517VGV9"/>
<evidence type="ECO:0000313" key="5">
    <source>
        <dbReference type="Proteomes" id="UP000316855"/>
    </source>
</evidence>
<dbReference type="GO" id="GO:0016747">
    <property type="term" value="F:acyltransferase activity, transferring groups other than amino-acyl groups"/>
    <property type="evidence" value="ECO:0007669"/>
    <property type="project" value="InterPro"/>
</dbReference>
<feature type="transmembrane region" description="Helical" evidence="2">
    <location>
        <begin position="331"/>
        <end position="353"/>
    </location>
</feature>
<name>A0A517VGV9_9PLAN</name>
<feature type="domain" description="Acyltransferase 3" evidence="3">
    <location>
        <begin position="5"/>
        <end position="352"/>
    </location>
</feature>
<feature type="transmembrane region" description="Helical" evidence="2">
    <location>
        <begin position="96"/>
        <end position="117"/>
    </location>
</feature>
<organism evidence="4 5">
    <name type="scientific">Gimesia algae</name>
    <dbReference type="NCBI Taxonomy" id="2527971"/>
    <lineage>
        <taxon>Bacteria</taxon>
        <taxon>Pseudomonadati</taxon>
        <taxon>Planctomycetota</taxon>
        <taxon>Planctomycetia</taxon>
        <taxon>Planctomycetales</taxon>
        <taxon>Planctomycetaceae</taxon>
        <taxon>Gimesia</taxon>
    </lineage>
</organism>
<dbReference type="RefSeq" id="WP_145229766.1">
    <property type="nucleotide sequence ID" value="NZ_CP036343.1"/>
</dbReference>
<dbReference type="KEGG" id="gax:Pan161_39150"/>
<gene>
    <name evidence="4" type="ORF">Pan161_39150</name>
</gene>
<feature type="region of interest" description="Disordered" evidence="1">
    <location>
        <begin position="390"/>
        <end position="411"/>
    </location>
</feature>
<keyword evidence="4" id="KW-0012">Acyltransferase</keyword>
<dbReference type="PANTHER" id="PTHR23028">
    <property type="entry name" value="ACETYLTRANSFERASE"/>
    <property type="match status" value="1"/>
</dbReference>
<feature type="transmembrane region" description="Helical" evidence="2">
    <location>
        <begin position="237"/>
        <end position="255"/>
    </location>
</feature>
<keyword evidence="2" id="KW-0812">Transmembrane</keyword>
<evidence type="ECO:0000259" key="3">
    <source>
        <dbReference type="Pfam" id="PF01757"/>
    </source>
</evidence>
<feature type="transmembrane region" description="Helical" evidence="2">
    <location>
        <begin position="306"/>
        <end position="325"/>
    </location>
</feature>
<proteinExistence type="predicted"/>